<reference evidence="1" key="1">
    <citation type="submission" date="2019-10" db="EMBL/GenBank/DDBJ databases">
        <authorList>
            <consortium name="DOE Joint Genome Institute"/>
            <person name="Kuo A."/>
            <person name="Miyauchi S."/>
            <person name="Kiss E."/>
            <person name="Drula E."/>
            <person name="Kohler A."/>
            <person name="Sanchez-Garcia M."/>
            <person name="Andreopoulos B."/>
            <person name="Barry K.W."/>
            <person name="Bonito G."/>
            <person name="Buee M."/>
            <person name="Carver A."/>
            <person name="Chen C."/>
            <person name="Cichocki N."/>
            <person name="Clum A."/>
            <person name="Culley D."/>
            <person name="Crous P.W."/>
            <person name="Fauchery L."/>
            <person name="Girlanda M."/>
            <person name="Hayes R."/>
            <person name="Keri Z."/>
            <person name="Labutti K."/>
            <person name="Lipzen A."/>
            <person name="Lombard V."/>
            <person name="Magnuson J."/>
            <person name="Maillard F."/>
            <person name="Morin E."/>
            <person name="Murat C."/>
            <person name="Nolan M."/>
            <person name="Ohm R."/>
            <person name="Pangilinan J."/>
            <person name="Pereira M."/>
            <person name="Perotto S."/>
            <person name="Peter M."/>
            <person name="Riley R."/>
            <person name="Sitrit Y."/>
            <person name="Stielow B."/>
            <person name="Szollosi G."/>
            <person name="Zifcakova L."/>
            <person name="Stursova M."/>
            <person name="Spatafora J.W."/>
            <person name="Tedersoo L."/>
            <person name="Vaario L.-M."/>
            <person name="Yamada A."/>
            <person name="Yan M."/>
            <person name="Wang P."/>
            <person name="Xu J."/>
            <person name="Bruns T."/>
            <person name="Baldrian P."/>
            <person name="Vilgalys R."/>
            <person name="Henrissat B."/>
            <person name="Grigoriev I.V."/>
            <person name="Hibbett D."/>
            <person name="Nagy L.G."/>
            <person name="Martin F.M."/>
        </authorList>
    </citation>
    <scope>NUCLEOTIDE SEQUENCE</scope>
    <source>
        <strain evidence="1">P2</strain>
    </source>
</reference>
<keyword evidence="2" id="KW-1185">Reference proteome</keyword>
<dbReference type="Proteomes" id="UP000886501">
    <property type="component" value="Unassembled WGS sequence"/>
</dbReference>
<proteinExistence type="predicted"/>
<gene>
    <name evidence="1" type="ORF">BDM02DRAFT_3131087</name>
</gene>
<reference evidence="1" key="2">
    <citation type="journal article" date="2020" name="Nat. Commun.">
        <title>Large-scale genome sequencing of mycorrhizal fungi provides insights into the early evolution of symbiotic traits.</title>
        <authorList>
            <person name="Miyauchi S."/>
            <person name="Kiss E."/>
            <person name="Kuo A."/>
            <person name="Drula E."/>
            <person name="Kohler A."/>
            <person name="Sanchez-Garcia M."/>
            <person name="Morin E."/>
            <person name="Andreopoulos B."/>
            <person name="Barry K.W."/>
            <person name="Bonito G."/>
            <person name="Buee M."/>
            <person name="Carver A."/>
            <person name="Chen C."/>
            <person name="Cichocki N."/>
            <person name="Clum A."/>
            <person name="Culley D."/>
            <person name="Crous P.W."/>
            <person name="Fauchery L."/>
            <person name="Girlanda M."/>
            <person name="Hayes R.D."/>
            <person name="Keri Z."/>
            <person name="LaButti K."/>
            <person name="Lipzen A."/>
            <person name="Lombard V."/>
            <person name="Magnuson J."/>
            <person name="Maillard F."/>
            <person name="Murat C."/>
            <person name="Nolan M."/>
            <person name="Ohm R.A."/>
            <person name="Pangilinan J."/>
            <person name="Pereira M.F."/>
            <person name="Perotto S."/>
            <person name="Peter M."/>
            <person name="Pfister S."/>
            <person name="Riley R."/>
            <person name="Sitrit Y."/>
            <person name="Stielow J.B."/>
            <person name="Szollosi G."/>
            <person name="Zifcakova L."/>
            <person name="Stursova M."/>
            <person name="Spatafora J.W."/>
            <person name="Tedersoo L."/>
            <person name="Vaario L.M."/>
            <person name="Yamada A."/>
            <person name="Yan M."/>
            <person name="Wang P."/>
            <person name="Xu J."/>
            <person name="Bruns T."/>
            <person name="Baldrian P."/>
            <person name="Vilgalys R."/>
            <person name="Dunand C."/>
            <person name="Henrissat B."/>
            <person name="Grigoriev I.V."/>
            <person name="Hibbett D."/>
            <person name="Nagy L.G."/>
            <person name="Martin F.M."/>
        </authorList>
    </citation>
    <scope>NUCLEOTIDE SEQUENCE</scope>
    <source>
        <strain evidence="1">P2</strain>
    </source>
</reference>
<comment type="caution">
    <text evidence="1">The sequence shown here is derived from an EMBL/GenBank/DDBJ whole genome shotgun (WGS) entry which is preliminary data.</text>
</comment>
<name>A0ACB6Z7Z4_THEGA</name>
<evidence type="ECO:0000313" key="1">
    <source>
        <dbReference type="EMBL" id="KAF9645413.1"/>
    </source>
</evidence>
<dbReference type="EMBL" id="MU118091">
    <property type="protein sequence ID" value="KAF9645413.1"/>
    <property type="molecule type" value="Genomic_DNA"/>
</dbReference>
<organism evidence="1 2">
    <name type="scientific">Thelephora ganbajun</name>
    <name type="common">Ganba fungus</name>
    <dbReference type="NCBI Taxonomy" id="370292"/>
    <lineage>
        <taxon>Eukaryota</taxon>
        <taxon>Fungi</taxon>
        <taxon>Dikarya</taxon>
        <taxon>Basidiomycota</taxon>
        <taxon>Agaricomycotina</taxon>
        <taxon>Agaricomycetes</taxon>
        <taxon>Thelephorales</taxon>
        <taxon>Thelephoraceae</taxon>
        <taxon>Thelephora</taxon>
    </lineage>
</organism>
<accession>A0ACB6Z7Z4</accession>
<evidence type="ECO:0000313" key="2">
    <source>
        <dbReference type="Proteomes" id="UP000886501"/>
    </source>
</evidence>
<protein>
    <submittedName>
        <fullName evidence="1">Uncharacterized protein</fullName>
    </submittedName>
</protein>
<sequence length="449" mass="44943">MKLTILLSLAAFALPALSAPLEVKRQSGVPDVATITRLAPDLGFTAGLNPTGTGDCDGAVNGADGKPIKVPCACPPAPGVYIPALIKNVQAGFAVNNPSVKVSFPTGDSKQDKSARITAAAITIQNLNGPGKGCPFVSTKLGALQKAINAGTDTTTPANPPASTPANNTPANNTSVNITPSNGTPDAATITRLAPELGFKSGVNPTGTGDCDGAINGANGKPIKIPCSCPPAQDVYISKLIANVQAGKALNNPTVSVSFPTGDSKADKSARLNAAAITLQNLNGPGKGCPVVSTTFPLQQKAIDAGTDVRLAPAPSNPANAKGNNGGGLDAAKIKSLAPELGFKSGINPTGTGDCDGAVNGANGRPIKIPCSCPPPQDVYLNALVKNVQAGIAVNNPSVKIAFPTDNSKQSQSARITAALITLQNLNGPGKGCPAVSTTLLARQKALAA</sequence>